<dbReference type="AlphaFoldDB" id="A0A410FZK0"/>
<feature type="domain" description="Glycoside hydrolase family 2 catalytic" evidence="5">
    <location>
        <begin position="311"/>
        <end position="496"/>
    </location>
</feature>
<dbReference type="InterPro" id="IPR013783">
    <property type="entry name" value="Ig-like_fold"/>
</dbReference>
<protein>
    <submittedName>
        <fullName evidence="9">DUF4982 domain-containing protein</fullName>
    </submittedName>
</protein>
<evidence type="ECO:0000256" key="2">
    <source>
        <dbReference type="ARBA" id="ARBA00022801"/>
    </source>
</evidence>
<dbReference type="InterPro" id="IPR006101">
    <property type="entry name" value="Glyco_hydro_2"/>
</dbReference>
<comment type="similarity">
    <text evidence="1">Belongs to the glycosyl hydrolase 2 family.</text>
</comment>
<dbReference type="InterPro" id="IPR006102">
    <property type="entry name" value="Ig-like_GH2"/>
</dbReference>
<organism evidence="9 10">
    <name type="scientific">Aequorivita ciconiae</name>
    <dbReference type="NCBI Taxonomy" id="2494375"/>
    <lineage>
        <taxon>Bacteria</taxon>
        <taxon>Pseudomonadati</taxon>
        <taxon>Bacteroidota</taxon>
        <taxon>Flavobacteriia</taxon>
        <taxon>Flavobacteriales</taxon>
        <taxon>Flavobacteriaceae</taxon>
        <taxon>Aequorivita</taxon>
    </lineage>
</organism>
<dbReference type="InterPro" id="IPR048229">
    <property type="entry name" value="GalB-like"/>
</dbReference>
<dbReference type="RefSeq" id="WP_128248844.1">
    <property type="nucleotide sequence ID" value="NZ_CP034951.1"/>
</dbReference>
<dbReference type="Pfam" id="PF02837">
    <property type="entry name" value="Glyco_hydro_2_N"/>
    <property type="match status" value="1"/>
</dbReference>
<proteinExistence type="inferred from homology"/>
<dbReference type="EMBL" id="CP034951">
    <property type="protein sequence ID" value="QAA80444.1"/>
    <property type="molecule type" value="Genomic_DNA"/>
</dbReference>
<feature type="domain" description="DUF4982" evidence="7">
    <location>
        <begin position="660"/>
        <end position="719"/>
    </location>
</feature>
<evidence type="ECO:0000259" key="7">
    <source>
        <dbReference type="Pfam" id="PF16355"/>
    </source>
</evidence>
<dbReference type="InterPro" id="IPR008979">
    <property type="entry name" value="Galactose-bd-like_sf"/>
</dbReference>
<dbReference type="Pfam" id="PF02836">
    <property type="entry name" value="Glyco_hydro_2_C"/>
    <property type="match status" value="1"/>
</dbReference>
<dbReference type="InterPro" id="IPR006103">
    <property type="entry name" value="Glyco_hydro_2_cat"/>
</dbReference>
<name>A0A410FZK0_9FLAO</name>
<dbReference type="NCBIfam" id="NF041463">
    <property type="entry name" value="GalB"/>
    <property type="match status" value="1"/>
</dbReference>
<dbReference type="GO" id="GO:0004553">
    <property type="term" value="F:hydrolase activity, hydrolyzing O-glycosyl compounds"/>
    <property type="evidence" value="ECO:0007669"/>
    <property type="project" value="InterPro"/>
</dbReference>
<dbReference type="InterPro" id="IPR023232">
    <property type="entry name" value="Glyco_hydro_2_AS"/>
</dbReference>
<dbReference type="OrthoDB" id="9801077at2"/>
<dbReference type="Pfam" id="PF16355">
    <property type="entry name" value="DUF4982"/>
    <property type="match status" value="1"/>
</dbReference>
<gene>
    <name evidence="9" type="ORF">EI546_01280</name>
</gene>
<evidence type="ECO:0000313" key="9">
    <source>
        <dbReference type="EMBL" id="QAA80444.1"/>
    </source>
</evidence>
<sequence>MRNLLILLFAFQSLILFSQEKSTSFSRENFNNDWKFERFGPHPEEPGKVLAEPKGLEAKAYNDNNWRSLNLPHDWSIEGPFRNDLENNTGLLPWKGIGWYRKHFNVSENDKEKQLFIDFDGAMANAQVWLNGKFVGEWPYGYTTFRFNLTPYVDFGKDNVIAVRLDTEKFDSRWYPGAGIYRNVWLTKTNQVHIDHWGTYITTPKITEGEATVDIQVTLKNSGNKNSNIKLKTVIYNSDKKEVATSKTLSSSLSAQSEKTIGLGIVVEKPLLWDTENPNLYQARTYIYEADELVHEEITSFGFRTLDFTANEGFLLNGKTVEIKGVCLHHDLGPLGASFNTRAAERQLEILKEMGCNSIRTSHNPPAPEVLDLCDKMGILVQVEAFDTWQKGKMENDYHINFDTWHVEDLRAMVLRDRNHPSVFMWSIGNEVPDQGNPELAKKLANIVRMTDPTRPVTAGCDWGDTAYNGFSDALDVFGYNYNQGSYEKFFKTPELNEVPFIANETSSCLSSRGEYFFPVEFGPANDNLPGFGIFQMSSYDTQYPGWGSTADMQFKLHDQYPRIMGEYVWTGFDYLGEPTPYNSDITNLLYYKDPAQKAALKKHLDELKVMVVPSRSSYFGIMDLCGFKKDRFYLYQARWRPDFPMAHILPHWNWSERIGKNVPVHVYTSGNEAELFLNGKSLGKKKKGEFEYRIMWDEVVYKPGELKVKVWKNGKAWAEDIVKTTAEASKISLVADRKKIIADGKDLVFVTVNIEDKDNQLVPKSDNIINFEIEGPGEIIAVGNGDPTSHEPFIAKKHSAFNGKCLVIIRSTKQAGTIKLKAQSKGLKDSRIEIQVRK</sequence>
<feature type="domain" description="Glycosyl hydrolases family 2 sugar binding" evidence="6">
    <location>
        <begin position="96"/>
        <end position="189"/>
    </location>
</feature>
<dbReference type="InterPro" id="IPR036156">
    <property type="entry name" value="Beta-gal/glucu_dom_sf"/>
</dbReference>
<dbReference type="InterPro" id="IPR051913">
    <property type="entry name" value="GH2_Domain-Containing"/>
</dbReference>
<evidence type="ECO:0000313" key="10">
    <source>
        <dbReference type="Proteomes" id="UP000285517"/>
    </source>
</evidence>
<reference evidence="9 10" key="1">
    <citation type="submission" date="2019-01" db="EMBL/GenBank/DDBJ databases">
        <title>Complete genome sequencing of Aequorivita sp. H23M31.</title>
        <authorList>
            <person name="Bae J.-W."/>
        </authorList>
    </citation>
    <scope>NUCLEOTIDE SEQUENCE [LARGE SCALE GENOMIC DNA]</scope>
    <source>
        <strain evidence="9 10">H23M31</strain>
    </source>
</reference>
<dbReference type="Pfam" id="PF18565">
    <property type="entry name" value="Glyco_hydro2_C5"/>
    <property type="match status" value="1"/>
</dbReference>
<dbReference type="InterPro" id="IPR040605">
    <property type="entry name" value="Glyco_hydro2_dom5"/>
</dbReference>
<evidence type="ECO:0000256" key="3">
    <source>
        <dbReference type="ARBA" id="ARBA00023295"/>
    </source>
</evidence>
<dbReference type="GO" id="GO:0005975">
    <property type="term" value="P:carbohydrate metabolic process"/>
    <property type="evidence" value="ECO:0007669"/>
    <property type="project" value="InterPro"/>
</dbReference>
<dbReference type="Gene3D" id="3.20.20.80">
    <property type="entry name" value="Glycosidases"/>
    <property type="match status" value="1"/>
</dbReference>
<dbReference type="PANTHER" id="PTHR42732:SF1">
    <property type="entry name" value="BETA-MANNOSIDASE"/>
    <property type="match status" value="1"/>
</dbReference>
<dbReference type="KEGG" id="aev:EI546_01280"/>
<dbReference type="SUPFAM" id="SSF49303">
    <property type="entry name" value="beta-Galactosidase/glucuronidase domain"/>
    <property type="match status" value="1"/>
</dbReference>
<dbReference type="PROSITE" id="PS00608">
    <property type="entry name" value="GLYCOSYL_HYDROL_F2_2"/>
    <property type="match status" value="1"/>
</dbReference>
<evidence type="ECO:0000259" key="4">
    <source>
        <dbReference type="Pfam" id="PF00703"/>
    </source>
</evidence>
<accession>A0A410FZK0</accession>
<dbReference type="PRINTS" id="PR00132">
    <property type="entry name" value="GLHYDRLASE2"/>
</dbReference>
<dbReference type="Proteomes" id="UP000285517">
    <property type="component" value="Chromosome"/>
</dbReference>
<feature type="domain" description="Glycoside hydrolase family 2" evidence="8">
    <location>
        <begin position="732"/>
        <end position="833"/>
    </location>
</feature>
<dbReference type="Pfam" id="PF00703">
    <property type="entry name" value="Glyco_hydro_2"/>
    <property type="match status" value="1"/>
</dbReference>
<keyword evidence="2" id="KW-0378">Hydrolase</keyword>
<evidence type="ECO:0000259" key="8">
    <source>
        <dbReference type="Pfam" id="PF18565"/>
    </source>
</evidence>
<evidence type="ECO:0000259" key="5">
    <source>
        <dbReference type="Pfam" id="PF02836"/>
    </source>
</evidence>
<dbReference type="SUPFAM" id="SSF51445">
    <property type="entry name" value="(Trans)glycosidases"/>
    <property type="match status" value="1"/>
</dbReference>
<dbReference type="InterPro" id="IPR032311">
    <property type="entry name" value="DUF4982"/>
</dbReference>
<dbReference type="PANTHER" id="PTHR42732">
    <property type="entry name" value="BETA-GALACTOSIDASE"/>
    <property type="match status" value="1"/>
</dbReference>
<evidence type="ECO:0000259" key="6">
    <source>
        <dbReference type="Pfam" id="PF02837"/>
    </source>
</evidence>
<dbReference type="SUPFAM" id="SSF49373">
    <property type="entry name" value="Invasin/intimin cell-adhesion fragments"/>
    <property type="match status" value="1"/>
</dbReference>
<dbReference type="SUPFAM" id="SSF49785">
    <property type="entry name" value="Galactose-binding domain-like"/>
    <property type="match status" value="1"/>
</dbReference>
<keyword evidence="3" id="KW-0326">Glycosidase</keyword>
<feature type="domain" description="Glycoside hydrolase family 2 immunoglobulin-like beta-sandwich" evidence="4">
    <location>
        <begin position="192"/>
        <end position="304"/>
    </location>
</feature>
<dbReference type="InterPro" id="IPR006104">
    <property type="entry name" value="Glyco_hydro_2_N"/>
</dbReference>
<dbReference type="Gene3D" id="2.60.40.10">
    <property type="entry name" value="Immunoglobulins"/>
    <property type="match status" value="3"/>
</dbReference>
<dbReference type="Gene3D" id="2.60.120.260">
    <property type="entry name" value="Galactose-binding domain-like"/>
    <property type="match status" value="1"/>
</dbReference>
<evidence type="ECO:0000256" key="1">
    <source>
        <dbReference type="ARBA" id="ARBA00007401"/>
    </source>
</evidence>
<dbReference type="InterPro" id="IPR017853">
    <property type="entry name" value="GH"/>
</dbReference>
<dbReference type="InterPro" id="IPR008964">
    <property type="entry name" value="Invasin/intimin_cell_adhesion"/>
</dbReference>
<keyword evidence="10" id="KW-1185">Reference proteome</keyword>